<evidence type="ECO:0000313" key="1">
    <source>
        <dbReference type="EMBL" id="QCB92231.1"/>
    </source>
</evidence>
<reference evidence="1 2" key="1">
    <citation type="submission" date="2019-04" db="EMBL/GenBank/DDBJ databases">
        <title>Isolation and identification of Cellulomonas shaoxiangyii sp. Nov. isolated from feces of the Tibetan antelopes (Pantholops hodgsonii) in the Qinghai-Tibet plateau of China.</title>
        <authorList>
            <person name="Tian Z."/>
        </authorList>
    </citation>
    <scope>NUCLEOTIDE SEQUENCE [LARGE SCALE GENOMIC DNA]</scope>
    <source>
        <strain evidence="1 2">Z28</strain>
    </source>
</reference>
<dbReference type="OrthoDB" id="3579809at2"/>
<keyword evidence="2" id="KW-1185">Reference proteome</keyword>
<protein>
    <submittedName>
        <fullName evidence="1">Uncharacterized protein</fullName>
    </submittedName>
</protein>
<organism evidence="1 2">
    <name type="scientific">Cellulomonas shaoxiangyii</name>
    <dbReference type="NCBI Taxonomy" id="2566013"/>
    <lineage>
        <taxon>Bacteria</taxon>
        <taxon>Bacillati</taxon>
        <taxon>Actinomycetota</taxon>
        <taxon>Actinomycetes</taxon>
        <taxon>Micrococcales</taxon>
        <taxon>Cellulomonadaceae</taxon>
        <taxon>Cellulomonas</taxon>
    </lineage>
</organism>
<dbReference type="EMBL" id="CP039291">
    <property type="protein sequence ID" value="QCB92231.1"/>
    <property type="molecule type" value="Genomic_DNA"/>
</dbReference>
<dbReference type="Proteomes" id="UP000296469">
    <property type="component" value="Chromosome"/>
</dbReference>
<dbReference type="KEGG" id="celz:E5225_00340"/>
<name>A0A4P7SFC5_9CELL</name>
<sequence>MTPDEVEVALARLAAQPDSRLSARADGDATSADAHLRAAVRLRDIAVVAERLQRDAVTAARAGGASWAHVGEALGISRQAAQQRFGTREPRDLAAQERLLGPVSRADEVAQLTLAGRAGWRPVASRHGEHVLTRDPQCWEVRRVSMLGPSALGGRDGWVLATTRFPDCFQVRPAT</sequence>
<proteinExistence type="predicted"/>
<dbReference type="RefSeq" id="WP_135974955.1">
    <property type="nucleotide sequence ID" value="NZ_CP039291.1"/>
</dbReference>
<dbReference type="AlphaFoldDB" id="A0A4P7SFC5"/>
<evidence type="ECO:0000313" key="2">
    <source>
        <dbReference type="Proteomes" id="UP000296469"/>
    </source>
</evidence>
<gene>
    <name evidence="1" type="ORF">E5225_00340</name>
</gene>
<accession>A0A4P7SFC5</accession>